<evidence type="ECO:0000313" key="3">
    <source>
        <dbReference type="Proteomes" id="UP001341444"/>
    </source>
</evidence>
<feature type="domain" description="Glycosyl transferase family 1" evidence="1">
    <location>
        <begin position="213"/>
        <end position="370"/>
    </location>
</feature>
<dbReference type="PANTHER" id="PTHR12526">
    <property type="entry name" value="GLYCOSYLTRANSFERASE"/>
    <property type="match status" value="1"/>
</dbReference>
<dbReference type="PANTHER" id="PTHR12526:SF628">
    <property type="entry name" value="MANNOSYLGLUCOSYLGLYCERATE SYNTHASE"/>
    <property type="match status" value="1"/>
</dbReference>
<name>A0ABU6MJ70_9BACI</name>
<dbReference type="SUPFAM" id="SSF53756">
    <property type="entry name" value="UDP-Glycosyltransferase/glycogen phosphorylase"/>
    <property type="match status" value="1"/>
</dbReference>
<gene>
    <name evidence="2" type="ORF">P4T90_16855</name>
</gene>
<dbReference type="CDD" id="cd03811">
    <property type="entry name" value="GT4_GT28_WabH-like"/>
    <property type="match status" value="1"/>
</dbReference>
<proteinExistence type="predicted"/>
<dbReference type="EMBL" id="JARMAB010000025">
    <property type="protein sequence ID" value="MED1204717.1"/>
    <property type="molecule type" value="Genomic_DNA"/>
</dbReference>
<reference evidence="2 3" key="1">
    <citation type="submission" date="2023-03" db="EMBL/GenBank/DDBJ databases">
        <title>Bacillus Genome Sequencing.</title>
        <authorList>
            <person name="Dunlap C."/>
        </authorList>
    </citation>
    <scope>NUCLEOTIDE SEQUENCE [LARGE SCALE GENOMIC DNA]</scope>
    <source>
        <strain evidence="2 3">B-23453</strain>
    </source>
</reference>
<organism evidence="2 3">
    <name type="scientific">Heyndrickxia acidicola</name>
    <dbReference type="NCBI Taxonomy" id="209389"/>
    <lineage>
        <taxon>Bacteria</taxon>
        <taxon>Bacillati</taxon>
        <taxon>Bacillota</taxon>
        <taxon>Bacilli</taxon>
        <taxon>Bacillales</taxon>
        <taxon>Bacillaceae</taxon>
        <taxon>Heyndrickxia</taxon>
    </lineage>
</organism>
<keyword evidence="3" id="KW-1185">Reference proteome</keyword>
<evidence type="ECO:0000259" key="1">
    <source>
        <dbReference type="Pfam" id="PF00534"/>
    </source>
</evidence>
<dbReference type="RefSeq" id="WP_328006932.1">
    <property type="nucleotide sequence ID" value="NZ_JARMAB010000025.1"/>
</dbReference>
<sequence length="394" mass="44985">MLIVAQNFQVGGIQRSLINMLEILSEESNIDIDLFVFGDGPLLKEVPKSINIIQGKRSLRLITTPMSVVNKSKKVLDIFIRISFMVKVRLRGSKTIYQSLFKKEKRLKKYDIAISYFNDVPGNYFNQGTNQYVDEFVKAKKKVAWIHTDPVIANFDKNECKLKYKNFDQIVCVSNACSNKFKEFLPEYANKVETVYNVFPINKIKILGSEKLNQIKDNKISLVTVARIDNTTKRINIIPEIVNKLVKNNIKNFKWTVVGDGPDLVSITERVKDLGIGNYVELVGNKSNPYPYIKSSSLFVLVSKFEGYPMVICESLILGTPVLTTNFAAASEQISNGDNGIITSFDEDSIFYELHRILKDRNEIEKMERYISNNLYSNTVAKKQLKSILEIKDE</sequence>
<accession>A0ABU6MJ70</accession>
<dbReference type="Gene3D" id="3.40.50.2000">
    <property type="entry name" value="Glycogen Phosphorylase B"/>
    <property type="match status" value="2"/>
</dbReference>
<comment type="caution">
    <text evidence="2">The sequence shown here is derived from an EMBL/GenBank/DDBJ whole genome shotgun (WGS) entry which is preliminary data.</text>
</comment>
<dbReference type="Pfam" id="PF00534">
    <property type="entry name" value="Glycos_transf_1"/>
    <property type="match status" value="1"/>
</dbReference>
<protein>
    <submittedName>
        <fullName evidence="2">Glycosyltransferase</fullName>
    </submittedName>
</protein>
<evidence type="ECO:0000313" key="2">
    <source>
        <dbReference type="EMBL" id="MED1204717.1"/>
    </source>
</evidence>
<dbReference type="Proteomes" id="UP001341444">
    <property type="component" value="Unassembled WGS sequence"/>
</dbReference>
<dbReference type="InterPro" id="IPR001296">
    <property type="entry name" value="Glyco_trans_1"/>
</dbReference>